<keyword evidence="1" id="KW-0812">Transmembrane</keyword>
<organism evidence="2 3">
    <name type="scientific">Lysinibacillus macroides</name>
    <dbReference type="NCBI Taxonomy" id="33935"/>
    <lineage>
        <taxon>Bacteria</taxon>
        <taxon>Bacillati</taxon>
        <taxon>Bacillota</taxon>
        <taxon>Bacilli</taxon>
        <taxon>Bacillales</taxon>
        <taxon>Bacillaceae</taxon>
        <taxon>Lysinibacillus</taxon>
    </lineage>
</organism>
<keyword evidence="1" id="KW-0472">Membrane</keyword>
<keyword evidence="3" id="KW-1185">Reference proteome</keyword>
<dbReference type="PATRIC" id="fig|33935.3.peg.2506"/>
<gene>
    <name evidence="2" type="ORF">ADM90_18470</name>
</gene>
<dbReference type="OrthoDB" id="2957284at2"/>
<comment type="caution">
    <text evidence="2">The sequence shown here is derived from an EMBL/GenBank/DDBJ whole genome shotgun (WGS) entry which is preliminary data.</text>
</comment>
<dbReference type="Proteomes" id="UP000037977">
    <property type="component" value="Unassembled WGS sequence"/>
</dbReference>
<evidence type="ECO:0000313" key="2">
    <source>
        <dbReference type="EMBL" id="KOY81133.1"/>
    </source>
</evidence>
<reference evidence="2 3" key="1">
    <citation type="submission" date="2015-07" db="EMBL/GenBank/DDBJ databases">
        <title>Genome sequencing project for genomic taxonomy and phylogenomics of Bacillus-like bacteria.</title>
        <authorList>
            <person name="Liu B."/>
            <person name="Wang J."/>
            <person name="Zhu Y."/>
            <person name="Liu G."/>
            <person name="Chen Q."/>
            <person name="Chen Z."/>
            <person name="Che J."/>
            <person name="Ge C."/>
            <person name="Shi H."/>
            <person name="Pan Z."/>
            <person name="Liu X."/>
        </authorList>
    </citation>
    <scope>NUCLEOTIDE SEQUENCE [LARGE SCALE GENOMIC DNA]</scope>
    <source>
        <strain evidence="2 3">DSM 54</strain>
    </source>
</reference>
<keyword evidence="1" id="KW-1133">Transmembrane helix</keyword>
<evidence type="ECO:0000256" key="1">
    <source>
        <dbReference type="SAM" id="Phobius"/>
    </source>
</evidence>
<dbReference type="AlphaFoldDB" id="A0A0M9DI87"/>
<feature type="transmembrane region" description="Helical" evidence="1">
    <location>
        <begin position="321"/>
        <end position="346"/>
    </location>
</feature>
<name>A0A0M9DI87_9BACI</name>
<evidence type="ECO:0000313" key="3">
    <source>
        <dbReference type="Proteomes" id="UP000037977"/>
    </source>
</evidence>
<dbReference type="EMBL" id="LGCI01000010">
    <property type="protein sequence ID" value="KOY81133.1"/>
    <property type="molecule type" value="Genomic_DNA"/>
</dbReference>
<sequence length="452" mass="48383">MVALRQTETDHITAQVVSETIEKQGSALIETVAGTKRLVAVAKQYINCASDQTQGRMFEIIETTKFNVNAAKAGSLLRVVTTDELGQPHAAADLLIRNPNGEVLKEIQAKSYRTAPTAARAIANPKYNGMDRLVNVEKAERVSELVEKRMNSQGIYAQDYKDAYGDITGETYYESISSGGTTYQEAMDAAENAETFAAKMNRTELITGIQSAMLSGALAGAFIGGTVSATQGYFKDNFCVKETGKAAANSAARGSVVAGISYGIKYLGKNNPIVNGNVAGALASSAVNMTELTYKFLTNKITVDEYVTGLGSNAVSCFSGVILTAAGAALFGPIGAAVAGTVGLIAMKQLYKVFEAVRGDVELAREARLQAEALSELLIAEIKAEEARLIAYYKEYSQTLQDLKTLVDLAVADSSFTEKAIVALADGLAIEFQYNTLEEFQDFMLSDDRLEL</sequence>
<proteinExistence type="predicted"/>
<protein>
    <submittedName>
        <fullName evidence="2">Uncharacterized protein</fullName>
    </submittedName>
</protein>
<accession>A0A0M9DI87</accession>
<dbReference type="RefSeq" id="WP_053996378.1">
    <property type="nucleotide sequence ID" value="NZ_CP065643.1"/>
</dbReference>
<dbReference type="STRING" id="33935.ADM90_18470"/>